<dbReference type="SUPFAM" id="SSF47413">
    <property type="entry name" value="lambda repressor-like DNA-binding domains"/>
    <property type="match status" value="1"/>
</dbReference>
<dbReference type="Pfam" id="PF00356">
    <property type="entry name" value="LacI"/>
    <property type="match status" value="1"/>
</dbReference>
<comment type="caution">
    <text evidence="5">The sequence shown here is derived from an EMBL/GenBank/DDBJ whole genome shotgun (WGS) entry which is preliminary data.</text>
</comment>
<keyword evidence="2" id="KW-0238">DNA-binding</keyword>
<keyword evidence="3" id="KW-0804">Transcription</keyword>
<dbReference type="SMART" id="SM00354">
    <property type="entry name" value="HTH_LACI"/>
    <property type="match status" value="1"/>
</dbReference>
<dbReference type="InterPro" id="IPR028082">
    <property type="entry name" value="Peripla_BP_I"/>
</dbReference>
<proteinExistence type="predicted"/>
<evidence type="ECO:0000256" key="2">
    <source>
        <dbReference type="ARBA" id="ARBA00023125"/>
    </source>
</evidence>
<protein>
    <submittedName>
        <fullName evidence="5">LacI family repressor for deo operon, udp, cdd, tsx, nupC, and nupG</fullName>
    </submittedName>
</protein>
<dbReference type="Proteomes" id="UP001620520">
    <property type="component" value="Unassembled WGS sequence"/>
</dbReference>
<reference evidence="5 6" key="1">
    <citation type="submission" date="2024-10" db="EMBL/GenBank/DDBJ databases">
        <title>Novel secondary metabolite-producing bacteria for plant disease control.</title>
        <authorList>
            <person name="Chevrette M."/>
        </authorList>
    </citation>
    <scope>NUCLEOTIDE SEQUENCE [LARGE SCALE GENOMIC DNA]</scope>
    <source>
        <strain evidence="5 6">J30 TE3557</strain>
    </source>
</reference>
<dbReference type="Gene3D" id="1.10.260.40">
    <property type="entry name" value="lambda repressor-like DNA-binding domains"/>
    <property type="match status" value="1"/>
</dbReference>
<dbReference type="InterPro" id="IPR000843">
    <property type="entry name" value="HTH_LacI"/>
</dbReference>
<evidence type="ECO:0000259" key="4">
    <source>
        <dbReference type="PROSITE" id="PS50932"/>
    </source>
</evidence>
<gene>
    <name evidence="5" type="ORF">ABIA52_002354</name>
</gene>
<name>A0ABW8N7C3_9MICC</name>
<dbReference type="InterPro" id="IPR010982">
    <property type="entry name" value="Lambda_DNA-bd_dom_sf"/>
</dbReference>
<feature type="domain" description="HTH lacI-type" evidence="4">
    <location>
        <begin position="17"/>
        <end position="71"/>
    </location>
</feature>
<dbReference type="InterPro" id="IPR046335">
    <property type="entry name" value="LacI/GalR-like_sensor"/>
</dbReference>
<dbReference type="SUPFAM" id="SSF53822">
    <property type="entry name" value="Periplasmic binding protein-like I"/>
    <property type="match status" value="1"/>
</dbReference>
<evidence type="ECO:0000256" key="1">
    <source>
        <dbReference type="ARBA" id="ARBA00023015"/>
    </source>
</evidence>
<dbReference type="PANTHER" id="PTHR30146:SF138">
    <property type="entry name" value="TRANSCRIPTIONAL REGULATORY PROTEIN"/>
    <property type="match status" value="1"/>
</dbReference>
<keyword evidence="1" id="KW-0805">Transcription regulation</keyword>
<evidence type="ECO:0000313" key="6">
    <source>
        <dbReference type="Proteomes" id="UP001620520"/>
    </source>
</evidence>
<dbReference type="CDD" id="cd06267">
    <property type="entry name" value="PBP1_LacI_sugar_binding-like"/>
    <property type="match status" value="1"/>
</dbReference>
<dbReference type="Gene3D" id="3.40.50.2300">
    <property type="match status" value="2"/>
</dbReference>
<keyword evidence="6" id="KW-1185">Reference proteome</keyword>
<dbReference type="EMBL" id="JBIYEW010000003">
    <property type="protein sequence ID" value="MFK4639465.1"/>
    <property type="molecule type" value="Genomic_DNA"/>
</dbReference>
<dbReference type="Pfam" id="PF13377">
    <property type="entry name" value="Peripla_BP_3"/>
    <property type="match status" value="1"/>
</dbReference>
<dbReference type="PROSITE" id="PS50932">
    <property type="entry name" value="HTH_LACI_2"/>
    <property type="match status" value="1"/>
</dbReference>
<dbReference type="RefSeq" id="WP_404594534.1">
    <property type="nucleotide sequence ID" value="NZ_JBIYEW010000003.1"/>
</dbReference>
<dbReference type="CDD" id="cd01392">
    <property type="entry name" value="HTH_LacI"/>
    <property type="match status" value="1"/>
</dbReference>
<dbReference type="PANTHER" id="PTHR30146">
    <property type="entry name" value="LACI-RELATED TRANSCRIPTIONAL REPRESSOR"/>
    <property type="match status" value="1"/>
</dbReference>
<evidence type="ECO:0000256" key="3">
    <source>
        <dbReference type="ARBA" id="ARBA00023163"/>
    </source>
</evidence>
<sequence>MSESARQRKRQTPKSGATIRMVAKEAGVSTATVSRVLTQSGTVKPELEERVRRAIEALGYEPNAAARGLSNGSLRNIGIIMPDMTNPYFFHVVDQVTRGASEDGYRVLMASSYGNPDQELATALELRPQVDGLILLSSRIGASGLRELARAKTPTVLVNRVEQGVDLPVAAVDHMAATMQLCGHLFSLGHRKVVYLSGSTLSWQDQERWKGMLMARHMGLETVRVESEGTIESAYEAMDRALGFKPTAIVAFNDLAAVGALSRLQDLGISVPDQMSLTGFDDIPLSRHIQPHLTTVHSPTRELGDLAWNLMSQSLAGEANLEVRYALAELILRDSTGPAARSVASIQ</sequence>
<organism evidence="5 6">
    <name type="scientific">Paenarthrobacter histidinolovorans</name>
    <dbReference type="NCBI Taxonomy" id="43664"/>
    <lineage>
        <taxon>Bacteria</taxon>
        <taxon>Bacillati</taxon>
        <taxon>Actinomycetota</taxon>
        <taxon>Actinomycetes</taxon>
        <taxon>Micrococcales</taxon>
        <taxon>Micrococcaceae</taxon>
        <taxon>Paenarthrobacter</taxon>
    </lineage>
</organism>
<accession>A0ABW8N7C3</accession>
<evidence type="ECO:0000313" key="5">
    <source>
        <dbReference type="EMBL" id="MFK4639465.1"/>
    </source>
</evidence>